<dbReference type="GO" id="GO:0022857">
    <property type="term" value="F:transmembrane transporter activity"/>
    <property type="evidence" value="ECO:0007669"/>
    <property type="project" value="InterPro"/>
</dbReference>
<evidence type="ECO:0000256" key="5">
    <source>
        <dbReference type="ARBA" id="ARBA00022989"/>
    </source>
</evidence>
<dbReference type="Proteomes" id="UP000321685">
    <property type="component" value="Unassembled WGS sequence"/>
</dbReference>
<feature type="transmembrane region" description="Helical" evidence="8">
    <location>
        <begin position="160"/>
        <end position="184"/>
    </location>
</feature>
<feature type="transmembrane region" description="Helical" evidence="8">
    <location>
        <begin position="288"/>
        <end position="305"/>
    </location>
</feature>
<feature type="domain" description="Major facilitator superfamily (MFS) profile" evidence="9">
    <location>
        <begin position="19"/>
        <end position="435"/>
    </location>
</feature>
<accession>A0A511DJ55</accession>
<feature type="transmembrane region" description="Helical" evidence="8">
    <location>
        <begin position="251"/>
        <end position="276"/>
    </location>
</feature>
<keyword evidence="5 8" id="KW-1133">Transmembrane helix</keyword>
<feature type="transmembrane region" description="Helical" evidence="8">
    <location>
        <begin position="343"/>
        <end position="369"/>
    </location>
</feature>
<feature type="transmembrane region" description="Helical" evidence="8">
    <location>
        <begin position="381"/>
        <end position="399"/>
    </location>
</feature>
<comment type="caution">
    <text evidence="10">The sequence shown here is derived from an EMBL/GenBank/DDBJ whole genome shotgun (WGS) entry which is preliminary data.</text>
</comment>
<keyword evidence="11" id="KW-1185">Reference proteome</keyword>
<dbReference type="PROSITE" id="PS00217">
    <property type="entry name" value="SUGAR_TRANSPORT_2"/>
    <property type="match status" value="1"/>
</dbReference>
<keyword evidence="4 8" id="KW-0812">Transmembrane</keyword>
<dbReference type="Gene3D" id="1.20.1250.20">
    <property type="entry name" value="MFS general substrate transporter like domains"/>
    <property type="match status" value="2"/>
</dbReference>
<dbReference type="PANTHER" id="PTHR43045:SF4">
    <property type="entry name" value="TRANSPORTER YDFJ-RELATED"/>
    <property type="match status" value="1"/>
</dbReference>
<dbReference type="InterPro" id="IPR011701">
    <property type="entry name" value="MFS"/>
</dbReference>
<dbReference type="OrthoDB" id="8953821at2"/>
<feature type="transmembrane region" description="Helical" evidence="8">
    <location>
        <begin position="196"/>
        <end position="217"/>
    </location>
</feature>
<dbReference type="GO" id="GO:0005886">
    <property type="term" value="C:plasma membrane"/>
    <property type="evidence" value="ECO:0007669"/>
    <property type="project" value="UniProtKB-SubCell"/>
</dbReference>
<dbReference type="InterPro" id="IPR036259">
    <property type="entry name" value="MFS_trans_sf"/>
</dbReference>
<feature type="transmembrane region" description="Helical" evidence="8">
    <location>
        <begin position="116"/>
        <end position="139"/>
    </location>
</feature>
<dbReference type="InterPro" id="IPR020846">
    <property type="entry name" value="MFS_dom"/>
</dbReference>
<dbReference type="PANTHER" id="PTHR43045">
    <property type="entry name" value="SHIKIMATE TRANSPORTER"/>
    <property type="match status" value="1"/>
</dbReference>
<dbReference type="PROSITE" id="PS50850">
    <property type="entry name" value="MFS"/>
    <property type="match status" value="1"/>
</dbReference>
<dbReference type="SUPFAM" id="SSF103473">
    <property type="entry name" value="MFS general substrate transporter"/>
    <property type="match status" value="1"/>
</dbReference>
<dbReference type="EMBL" id="BJVJ01000040">
    <property type="protein sequence ID" value="GEL24832.1"/>
    <property type="molecule type" value="Genomic_DNA"/>
</dbReference>
<evidence type="ECO:0000256" key="1">
    <source>
        <dbReference type="ARBA" id="ARBA00004651"/>
    </source>
</evidence>
<keyword evidence="2" id="KW-0813">Transport</keyword>
<reference evidence="10 11" key="1">
    <citation type="submission" date="2019-07" db="EMBL/GenBank/DDBJ databases">
        <title>Whole genome shotgun sequence of Pseudonocardia sulfidoxydans NBRC 16205.</title>
        <authorList>
            <person name="Hosoyama A."/>
            <person name="Uohara A."/>
            <person name="Ohji S."/>
            <person name="Ichikawa N."/>
        </authorList>
    </citation>
    <scope>NUCLEOTIDE SEQUENCE [LARGE SCALE GENOMIC DNA]</scope>
    <source>
        <strain evidence="10 11">NBRC 16205</strain>
    </source>
</reference>
<proteinExistence type="predicted"/>
<sequence>MNESPPHSAQSRPGTGVKARLGAQVGLFVDMFDVYLPVIVLGPALAYFVPQGMSESTSRIVAAAIFVATLLGRPVGALIFGHLADRHGRRRVTIVSLFGFGLCTLAIALLPGYGTLGLTAIVLLVALRFLDGVFLGGQYTAATPLALEQSQKSRRGFDGAVIMTGFPLAYCTIALLTFGLLLVVPVGGPDSPYVTWGWRIPFIIGAVLALAWAVWYARNVHESEAWTNDKQKNPGRSPLAELMRGGNLRGFLQVFVLMSGVWLAFNMIGAVLPGVLKTSGRLTSVESTLVLVIAYALLAASYLGAGALSQRIGRKTFLLGNGVLITVVAPVLFWLVASGRVHGAVPVGVVVVLLVLVVVSIYSVVSTYIVERFHVGVRSSAYGLGYTAAVIIPSFYAFYQEGLSQLMPYDMTPLVFLALGGCLVILGAVLGPETKHVDLGSASAGVEEAPPEGERDTASSSVTP</sequence>
<gene>
    <name evidence="10" type="ORF">PSU4_37860</name>
</gene>
<feature type="transmembrane region" description="Helical" evidence="8">
    <location>
        <begin position="60"/>
        <end position="80"/>
    </location>
</feature>
<protein>
    <submittedName>
        <fullName evidence="10">MFS transporter</fullName>
    </submittedName>
</protein>
<keyword evidence="3" id="KW-1003">Cell membrane</keyword>
<feature type="transmembrane region" description="Helical" evidence="8">
    <location>
        <begin position="21"/>
        <end position="48"/>
    </location>
</feature>
<dbReference type="InterPro" id="IPR005829">
    <property type="entry name" value="Sugar_transporter_CS"/>
</dbReference>
<organism evidence="10 11">
    <name type="scientific">Pseudonocardia sulfidoxydans NBRC 16205</name>
    <dbReference type="NCBI Taxonomy" id="1223511"/>
    <lineage>
        <taxon>Bacteria</taxon>
        <taxon>Bacillati</taxon>
        <taxon>Actinomycetota</taxon>
        <taxon>Actinomycetes</taxon>
        <taxon>Pseudonocardiales</taxon>
        <taxon>Pseudonocardiaceae</taxon>
        <taxon>Pseudonocardia</taxon>
    </lineage>
</organism>
<name>A0A511DJ55_9PSEU</name>
<evidence type="ECO:0000256" key="3">
    <source>
        <dbReference type="ARBA" id="ARBA00022475"/>
    </source>
</evidence>
<keyword evidence="6 8" id="KW-0472">Membrane</keyword>
<feature type="transmembrane region" description="Helical" evidence="8">
    <location>
        <begin position="92"/>
        <end position="110"/>
    </location>
</feature>
<evidence type="ECO:0000313" key="10">
    <source>
        <dbReference type="EMBL" id="GEL24832.1"/>
    </source>
</evidence>
<evidence type="ECO:0000256" key="6">
    <source>
        <dbReference type="ARBA" id="ARBA00023136"/>
    </source>
</evidence>
<evidence type="ECO:0000256" key="8">
    <source>
        <dbReference type="SAM" id="Phobius"/>
    </source>
</evidence>
<evidence type="ECO:0000256" key="2">
    <source>
        <dbReference type="ARBA" id="ARBA00022448"/>
    </source>
</evidence>
<dbReference type="Pfam" id="PF07690">
    <property type="entry name" value="MFS_1"/>
    <property type="match status" value="1"/>
</dbReference>
<feature type="transmembrane region" description="Helical" evidence="8">
    <location>
        <begin position="411"/>
        <end position="431"/>
    </location>
</feature>
<evidence type="ECO:0000256" key="7">
    <source>
        <dbReference type="SAM" id="MobiDB-lite"/>
    </source>
</evidence>
<feature type="region of interest" description="Disordered" evidence="7">
    <location>
        <begin position="441"/>
        <end position="464"/>
    </location>
</feature>
<evidence type="ECO:0000256" key="4">
    <source>
        <dbReference type="ARBA" id="ARBA00022692"/>
    </source>
</evidence>
<evidence type="ECO:0000313" key="11">
    <source>
        <dbReference type="Proteomes" id="UP000321685"/>
    </source>
</evidence>
<dbReference type="RefSeq" id="WP_147110105.1">
    <property type="nucleotide sequence ID" value="NZ_BJVJ01000040.1"/>
</dbReference>
<feature type="transmembrane region" description="Helical" evidence="8">
    <location>
        <begin position="317"/>
        <end position="337"/>
    </location>
</feature>
<comment type="subcellular location">
    <subcellularLocation>
        <location evidence="1">Cell membrane</location>
        <topology evidence="1">Multi-pass membrane protein</topology>
    </subcellularLocation>
</comment>
<evidence type="ECO:0000259" key="9">
    <source>
        <dbReference type="PROSITE" id="PS50850"/>
    </source>
</evidence>
<dbReference type="AlphaFoldDB" id="A0A511DJ55"/>